<proteinExistence type="predicted"/>
<dbReference type="Pfam" id="PF07690">
    <property type="entry name" value="MFS_1"/>
    <property type="match status" value="1"/>
</dbReference>
<dbReference type="PANTHER" id="PTHR23527:SF1">
    <property type="entry name" value="BLL3282 PROTEIN"/>
    <property type="match status" value="1"/>
</dbReference>
<keyword evidence="3 5" id="KW-1133">Transmembrane helix</keyword>
<evidence type="ECO:0000256" key="5">
    <source>
        <dbReference type="SAM" id="Phobius"/>
    </source>
</evidence>
<dbReference type="EMBL" id="JBDLOU010000039">
    <property type="protein sequence ID" value="MEX3740188.1"/>
    <property type="molecule type" value="Genomic_DNA"/>
</dbReference>
<evidence type="ECO:0000256" key="3">
    <source>
        <dbReference type="ARBA" id="ARBA00022989"/>
    </source>
</evidence>
<feature type="transmembrane region" description="Helical" evidence="5">
    <location>
        <begin position="160"/>
        <end position="178"/>
    </location>
</feature>
<organism evidence="7 8">
    <name type="scientific">Mycolicibacterium porcinum</name>
    <dbReference type="NCBI Taxonomy" id="39693"/>
    <lineage>
        <taxon>Bacteria</taxon>
        <taxon>Bacillati</taxon>
        <taxon>Actinomycetota</taxon>
        <taxon>Actinomycetes</taxon>
        <taxon>Mycobacteriales</taxon>
        <taxon>Mycobacteriaceae</taxon>
        <taxon>Mycolicibacterium</taxon>
    </lineage>
</organism>
<keyword evidence="8" id="KW-1185">Reference proteome</keyword>
<reference evidence="7 8" key="1">
    <citation type="submission" date="2024-04" db="EMBL/GenBank/DDBJ databases">
        <title>Genomic Markers of Mycobacteria.</title>
        <authorList>
            <person name="Soliman M.S."/>
            <person name="Elkholy A."/>
            <person name="Soliman N.S."/>
            <person name="Abbas A."/>
            <person name="Khayrat S."/>
            <person name="Shawky S."/>
        </authorList>
    </citation>
    <scope>NUCLEOTIDE SEQUENCE [LARGE SCALE GENOMIC DNA]</scope>
    <source>
        <strain evidence="7 8">Egy-CU-AM5</strain>
    </source>
</reference>
<comment type="caution">
    <text evidence="7">The sequence shown here is derived from an EMBL/GenBank/DDBJ whole genome shotgun (WGS) entry which is preliminary data.</text>
</comment>
<gene>
    <name evidence="7" type="ORF">ABFW12_18360</name>
</gene>
<evidence type="ECO:0000313" key="8">
    <source>
        <dbReference type="Proteomes" id="UP001558474"/>
    </source>
</evidence>
<evidence type="ECO:0000256" key="2">
    <source>
        <dbReference type="ARBA" id="ARBA00022692"/>
    </source>
</evidence>
<feature type="transmembrane region" description="Helical" evidence="5">
    <location>
        <begin position="44"/>
        <end position="66"/>
    </location>
</feature>
<evidence type="ECO:0000256" key="4">
    <source>
        <dbReference type="ARBA" id="ARBA00023136"/>
    </source>
</evidence>
<feature type="transmembrane region" description="Helical" evidence="5">
    <location>
        <begin position="261"/>
        <end position="294"/>
    </location>
</feature>
<feature type="transmembrane region" description="Helical" evidence="5">
    <location>
        <begin position="98"/>
        <end position="121"/>
    </location>
</feature>
<comment type="subcellular location">
    <subcellularLocation>
        <location evidence="1">Cell membrane</location>
        <topology evidence="1">Multi-pass membrane protein</topology>
    </subcellularLocation>
</comment>
<feature type="transmembrane region" description="Helical" evidence="5">
    <location>
        <begin position="133"/>
        <end position="154"/>
    </location>
</feature>
<dbReference type="Proteomes" id="UP001558474">
    <property type="component" value="Unassembled WGS sequence"/>
</dbReference>
<evidence type="ECO:0000256" key="1">
    <source>
        <dbReference type="ARBA" id="ARBA00004651"/>
    </source>
</evidence>
<dbReference type="PROSITE" id="PS50850">
    <property type="entry name" value="MFS"/>
    <property type="match status" value="1"/>
</dbReference>
<feature type="domain" description="Major facilitator superfamily (MFS) profile" evidence="6">
    <location>
        <begin position="1"/>
        <end position="375"/>
    </location>
</feature>
<dbReference type="Gene3D" id="1.20.1250.20">
    <property type="entry name" value="MFS general substrate transporter like domains"/>
    <property type="match status" value="2"/>
</dbReference>
<feature type="transmembrane region" description="Helical" evidence="5">
    <location>
        <begin position="73"/>
        <end position="92"/>
    </location>
</feature>
<dbReference type="InterPro" id="IPR011701">
    <property type="entry name" value="MFS"/>
</dbReference>
<feature type="transmembrane region" description="Helical" evidence="5">
    <location>
        <begin position="199"/>
        <end position="222"/>
    </location>
</feature>
<feature type="transmembrane region" description="Helical" evidence="5">
    <location>
        <begin position="228"/>
        <end position="249"/>
    </location>
</feature>
<dbReference type="InterPro" id="IPR052952">
    <property type="entry name" value="MFS-Transporter"/>
</dbReference>
<dbReference type="InterPro" id="IPR020846">
    <property type="entry name" value="MFS_dom"/>
</dbReference>
<name>A0ABV3VJ01_9MYCO</name>
<dbReference type="SUPFAM" id="SSF103473">
    <property type="entry name" value="MFS general substrate transporter"/>
    <property type="match status" value="1"/>
</dbReference>
<dbReference type="PANTHER" id="PTHR23527">
    <property type="entry name" value="BLL3282 PROTEIN"/>
    <property type="match status" value="1"/>
</dbReference>
<protein>
    <submittedName>
        <fullName evidence="7">MFS transporter</fullName>
    </submittedName>
</protein>
<sequence>MSVWRVPGMPALLACAAMGFAGFSLLLPAAPMWAVRIGADSLGAGAVNSVLMLFTVIAQLLVGWLLRRVGWAGTLALGLVLLGIPAVAHLLTGSLWQVLLLAALRGLGFGILTVCSVRGIAALIPQERRGRAIGAYGLSIAAPQFVLTPLAPWLAENVGYQLVFTLAAVPLLAVPLAFTRPAPTLVHEPHTDRLDGVGAGLVGPIAALVVITAAGGGILTFAPQLSGATTALGALLAMTGTAALARWLIGGIADHHGAARFIGPMLGVGAAGLAVIAVGIGVAGWLVVLGAALLGTAYGALQNLTLVQAFAATGEHARGAVSVAWNVGFDAGTGLGSLAVGALATSFSFPTAFAVMTAACVAVGLVWVLMRHDGQSGRGTTA</sequence>
<evidence type="ECO:0000313" key="7">
    <source>
        <dbReference type="EMBL" id="MEX3740188.1"/>
    </source>
</evidence>
<evidence type="ECO:0000259" key="6">
    <source>
        <dbReference type="PROSITE" id="PS50850"/>
    </source>
</evidence>
<dbReference type="RefSeq" id="WP_036449977.1">
    <property type="nucleotide sequence ID" value="NZ_JACKVC010000006.1"/>
</dbReference>
<feature type="transmembrane region" description="Helical" evidence="5">
    <location>
        <begin position="347"/>
        <end position="369"/>
    </location>
</feature>
<accession>A0ABV3VJ01</accession>
<keyword evidence="2 5" id="KW-0812">Transmembrane</keyword>
<dbReference type="InterPro" id="IPR036259">
    <property type="entry name" value="MFS_trans_sf"/>
</dbReference>
<keyword evidence="4 5" id="KW-0472">Membrane</keyword>